<dbReference type="RefSeq" id="WP_237381244.1">
    <property type="nucleotide sequence ID" value="NZ_CP071793.1"/>
</dbReference>
<keyword evidence="1" id="KW-0802">TPR repeat</keyword>
<evidence type="ECO:0000313" key="2">
    <source>
        <dbReference type="EMBL" id="QTD51112.1"/>
    </source>
</evidence>
<dbReference type="Proteomes" id="UP000663929">
    <property type="component" value="Chromosome"/>
</dbReference>
<proteinExistence type="predicted"/>
<dbReference type="Gene3D" id="1.25.40.10">
    <property type="entry name" value="Tetratricopeptide repeat domain"/>
    <property type="match status" value="1"/>
</dbReference>
<dbReference type="AlphaFoldDB" id="A0A8A4TPV4"/>
<dbReference type="SUPFAM" id="SSF48452">
    <property type="entry name" value="TPR-like"/>
    <property type="match status" value="1"/>
</dbReference>
<accession>A0A8A4TPV4</accession>
<dbReference type="InterPro" id="IPR019734">
    <property type="entry name" value="TPR_rpt"/>
</dbReference>
<evidence type="ECO:0000313" key="3">
    <source>
        <dbReference type="Proteomes" id="UP000663929"/>
    </source>
</evidence>
<gene>
    <name evidence="2" type="ORF">J3U87_01470</name>
</gene>
<reference evidence="2" key="1">
    <citation type="submission" date="2021-03" db="EMBL/GenBank/DDBJ databases">
        <title>Acanthopleuribacteraceae sp. M133.</title>
        <authorList>
            <person name="Wang G."/>
        </authorList>
    </citation>
    <scope>NUCLEOTIDE SEQUENCE</scope>
    <source>
        <strain evidence="2">M133</strain>
    </source>
</reference>
<dbReference type="InterPro" id="IPR011990">
    <property type="entry name" value="TPR-like_helical_dom_sf"/>
</dbReference>
<dbReference type="KEGG" id="scor:J3U87_01470"/>
<protein>
    <submittedName>
        <fullName evidence="2">Tetratricopeptide repeat protein</fullName>
    </submittedName>
</protein>
<feature type="repeat" description="TPR" evidence="1">
    <location>
        <begin position="6"/>
        <end position="39"/>
    </location>
</feature>
<sequence length="127" mass="14700">MDEQEKEFLSLLGYFYLRNHKIDKAGILFRALLELYPNDAYLQRALAYTYLQQGKFEQCLLMADRFLDNPGSGSGKTEAFFIKSKALWGLGREDSARAMLNRYIEERQITDGVEPEPNTQAEEVSYE</sequence>
<dbReference type="EMBL" id="CP071793">
    <property type="protein sequence ID" value="QTD51112.1"/>
    <property type="molecule type" value="Genomic_DNA"/>
</dbReference>
<keyword evidence="3" id="KW-1185">Reference proteome</keyword>
<dbReference type="Pfam" id="PF13431">
    <property type="entry name" value="TPR_17"/>
    <property type="match status" value="1"/>
</dbReference>
<evidence type="ECO:0000256" key="1">
    <source>
        <dbReference type="PROSITE-ProRule" id="PRU00339"/>
    </source>
</evidence>
<name>A0A8A4TPV4_SULCO</name>
<organism evidence="2 3">
    <name type="scientific">Sulfidibacter corallicola</name>
    <dbReference type="NCBI Taxonomy" id="2818388"/>
    <lineage>
        <taxon>Bacteria</taxon>
        <taxon>Pseudomonadati</taxon>
        <taxon>Acidobacteriota</taxon>
        <taxon>Holophagae</taxon>
        <taxon>Acanthopleuribacterales</taxon>
        <taxon>Acanthopleuribacteraceae</taxon>
        <taxon>Sulfidibacter</taxon>
    </lineage>
</organism>
<dbReference type="PROSITE" id="PS50005">
    <property type="entry name" value="TPR"/>
    <property type="match status" value="1"/>
</dbReference>